<dbReference type="GO" id="GO:0003729">
    <property type="term" value="F:mRNA binding"/>
    <property type="evidence" value="ECO:0007669"/>
    <property type="project" value="TreeGrafter"/>
</dbReference>
<evidence type="ECO:0000256" key="9">
    <source>
        <dbReference type="ARBA" id="ARBA00023242"/>
    </source>
</evidence>
<evidence type="ECO:0000259" key="15">
    <source>
        <dbReference type="PROSITE" id="PS50158"/>
    </source>
</evidence>
<keyword evidence="7 11" id="KW-0694">RNA-binding</keyword>
<gene>
    <name evidence="16" type="ORF">TCHU04912_LOCUS17327</name>
</gene>
<feature type="region of interest" description="Disordered" evidence="13">
    <location>
        <begin position="206"/>
        <end position="260"/>
    </location>
</feature>
<dbReference type="InterPro" id="IPR004087">
    <property type="entry name" value="KH_dom"/>
</dbReference>
<reference evidence="16" key="1">
    <citation type="submission" date="2021-01" db="EMBL/GenBank/DDBJ databases">
        <authorList>
            <person name="Corre E."/>
            <person name="Pelletier E."/>
            <person name="Niang G."/>
            <person name="Scheremetjew M."/>
            <person name="Finn R."/>
            <person name="Kale V."/>
            <person name="Holt S."/>
            <person name="Cochrane G."/>
            <person name="Meng A."/>
            <person name="Brown T."/>
            <person name="Cohen L."/>
        </authorList>
    </citation>
    <scope>NUCLEOTIDE SEQUENCE</scope>
    <source>
        <strain evidence="16">PLY429</strain>
    </source>
</reference>
<evidence type="ECO:0000256" key="13">
    <source>
        <dbReference type="SAM" id="MobiDB-lite"/>
    </source>
</evidence>
<dbReference type="Pfam" id="PF00098">
    <property type="entry name" value="zf-CCHC"/>
    <property type="match status" value="1"/>
</dbReference>
<dbReference type="GO" id="GO:0008270">
    <property type="term" value="F:zinc ion binding"/>
    <property type="evidence" value="ECO:0007669"/>
    <property type="project" value="UniProtKB-UniRule"/>
</dbReference>
<keyword evidence="3 12" id="KW-0507">mRNA processing</keyword>
<comment type="function">
    <text evidence="12">Necessary for the splicing of pre-mRNA. Has a role in the recognition of the branch site (5'-UACUAAC-3'), the pyrimidine tract and the 3'-splice site at the 3'-end of introns.</text>
</comment>
<dbReference type="InterPro" id="IPR055256">
    <property type="entry name" value="KH_1_KHDC4/BBP-like"/>
</dbReference>
<keyword evidence="5 10" id="KW-0863">Zinc-finger</keyword>
<dbReference type="InterPro" id="IPR035979">
    <property type="entry name" value="RBD_domain_sf"/>
</dbReference>
<dbReference type="Gene3D" id="3.30.70.330">
    <property type="match status" value="1"/>
</dbReference>
<evidence type="ECO:0000256" key="4">
    <source>
        <dbReference type="ARBA" id="ARBA00022723"/>
    </source>
</evidence>
<dbReference type="SUPFAM" id="SSF54928">
    <property type="entry name" value="RNA-binding domain, RBD"/>
    <property type="match status" value="1"/>
</dbReference>
<dbReference type="Gene3D" id="3.30.1370.10">
    <property type="entry name" value="K Homology domain, type 1"/>
    <property type="match status" value="1"/>
</dbReference>
<dbReference type="SMART" id="SM00322">
    <property type="entry name" value="KH"/>
    <property type="match status" value="1"/>
</dbReference>
<keyword evidence="8 12" id="KW-0508">mRNA splicing</keyword>
<dbReference type="FunFam" id="3.30.1370.10:FF:000047">
    <property type="entry name" value="splicing factor-like protein 1"/>
    <property type="match status" value="1"/>
</dbReference>
<name>A0A7S1T0Z4_9CHLO</name>
<dbReference type="PROSITE" id="PS50102">
    <property type="entry name" value="RRM"/>
    <property type="match status" value="1"/>
</dbReference>
<dbReference type="SUPFAM" id="SSF57756">
    <property type="entry name" value="Retrovirus zinc finger-like domains"/>
    <property type="match status" value="1"/>
</dbReference>
<keyword evidence="6 12" id="KW-0862">Zinc</keyword>
<keyword evidence="12" id="KW-0747">Spliceosome</keyword>
<evidence type="ECO:0000256" key="1">
    <source>
        <dbReference type="ARBA" id="ARBA00004123"/>
    </source>
</evidence>
<dbReference type="GO" id="GO:0048024">
    <property type="term" value="P:regulation of mRNA splicing, via spliceosome"/>
    <property type="evidence" value="ECO:0007669"/>
    <property type="project" value="TreeGrafter"/>
</dbReference>
<dbReference type="CDD" id="cd02395">
    <property type="entry name" value="KH-I_BBP"/>
    <property type="match status" value="1"/>
</dbReference>
<protein>
    <recommendedName>
        <fullName evidence="12">Branchpoint-bridging protein</fullName>
    </recommendedName>
</protein>
<accession>A0A7S1T0Z4</accession>
<sequence length="379" mass="42816">MMQRRFELIEELIKKNPAYKPPPDYRPQKKFKKIFIPLKEFPGYNFIGLIIGPRGNTQKRMQKETNTKIAIRGKGSVKEGAARDPKYDYGEEEELHVLIQGDTQEDVEEAGDMIEKLLQPVDEARNEHKRMQLRELASLNGTLKDDEFCYLCGEAGHRQFECPTRQNEIYQLPDEMKDKVDEQYARDVARMNPEEAGKMDDEYSNFLKELGGGRSGGGGHDGPPRRPGLGMDSGPQRMDGPGMGGHGGPRPGPQDRDQDPSKLYVAYLPHSLGDNELRGLFAPYGTVVEAKVICDRATGVSRGFGFVTMGNPQEAQTAVQVRPTYTQPRAPPHWLAVRQCVDVTECFCVFWFFFSPKCPECPRLKLNTTSACYFTRQLT</sequence>
<dbReference type="GO" id="GO:0005681">
    <property type="term" value="C:spliceosomal complex"/>
    <property type="evidence" value="ECO:0007669"/>
    <property type="project" value="UniProtKB-KW"/>
</dbReference>
<dbReference type="PANTHER" id="PTHR11208:SF45">
    <property type="entry name" value="SPLICING FACTOR 1"/>
    <property type="match status" value="1"/>
</dbReference>
<keyword evidence="9 12" id="KW-0539">Nucleus</keyword>
<evidence type="ECO:0000256" key="7">
    <source>
        <dbReference type="ARBA" id="ARBA00022884"/>
    </source>
</evidence>
<comment type="similarity">
    <text evidence="2 12">Belongs to the BBP/SF1 family.</text>
</comment>
<evidence type="ECO:0000256" key="5">
    <source>
        <dbReference type="ARBA" id="ARBA00022771"/>
    </source>
</evidence>
<dbReference type="Pfam" id="PF22675">
    <property type="entry name" value="KH-I_KHDC4-BBP"/>
    <property type="match status" value="1"/>
</dbReference>
<dbReference type="SUPFAM" id="SSF54791">
    <property type="entry name" value="Eukaryotic type KH-domain (KH-domain type I)"/>
    <property type="match status" value="1"/>
</dbReference>
<dbReference type="PROSITE" id="PS50084">
    <property type="entry name" value="KH_TYPE_1"/>
    <property type="match status" value="1"/>
</dbReference>
<proteinExistence type="inferred from homology"/>
<evidence type="ECO:0000256" key="12">
    <source>
        <dbReference type="RuleBase" id="RU367126"/>
    </source>
</evidence>
<organism evidence="16">
    <name type="scientific">Tetraselmis chuii</name>
    <dbReference type="NCBI Taxonomy" id="63592"/>
    <lineage>
        <taxon>Eukaryota</taxon>
        <taxon>Viridiplantae</taxon>
        <taxon>Chlorophyta</taxon>
        <taxon>core chlorophytes</taxon>
        <taxon>Chlorodendrophyceae</taxon>
        <taxon>Chlorodendrales</taxon>
        <taxon>Chlorodendraceae</taxon>
        <taxon>Tetraselmis</taxon>
    </lineage>
</organism>
<dbReference type="GO" id="GO:0000398">
    <property type="term" value="P:mRNA splicing, via spliceosome"/>
    <property type="evidence" value="ECO:0007669"/>
    <property type="project" value="UniProtKB-UniRule"/>
</dbReference>
<evidence type="ECO:0000259" key="14">
    <source>
        <dbReference type="PROSITE" id="PS50102"/>
    </source>
</evidence>
<dbReference type="GO" id="GO:0045131">
    <property type="term" value="F:pre-mRNA branch point binding"/>
    <property type="evidence" value="ECO:0007669"/>
    <property type="project" value="UniProtKB-UniRule"/>
</dbReference>
<comment type="subcellular location">
    <subcellularLocation>
        <location evidence="1 12">Nucleus</location>
    </subcellularLocation>
</comment>
<dbReference type="InterPro" id="IPR001878">
    <property type="entry name" value="Znf_CCHC"/>
</dbReference>
<evidence type="ECO:0000256" key="11">
    <source>
        <dbReference type="PROSITE-ProRule" id="PRU00176"/>
    </source>
</evidence>
<evidence type="ECO:0000256" key="2">
    <source>
        <dbReference type="ARBA" id="ARBA00010382"/>
    </source>
</evidence>
<dbReference type="InterPro" id="IPR045071">
    <property type="entry name" value="BBP-like"/>
</dbReference>
<dbReference type="InterPro" id="IPR036612">
    <property type="entry name" value="KH_dom_type_1_sf"/>
</dbReference>
<evidence type="ECO:0000256" key="8">
    <source>
        <dbReference type="ARBA" id="ARBA00023187"/>
    </source>
</evidence>
<dbReference type="AlphaFoldDB" id="A0A7S1T0Z4"/>
<evidence type="ECO:0000256" key="10">
    <source>
        <dbReference type="PROSITE-ProRule" id="PRU00047"/>
    </source>
</evidence>
<dbReference type="SMART" id="SM00360">
    <property type="entry name" value="RRM"/>
    <property type="match status" value="1"/>
</dbReference>
<feature type="domain" description="CCHC-type" evidence="15">
    <location>
        <begin position="149"/>
        <end position="163"/>
    </location>
</feature>
<dbReference type="EMBL" id="HBGG01033105">
    <property type="protein sequence ID" value="CAD9215087.1"/>
    <property type="molecule type" value="Transcribed_RNA"/>
</dbReference>
<evidence type="ECO:0000256" key="3">
    <source>
        <dbReference type="ARBA" id="ARBA00022664"/>
    </source>
</evidence>
<dbReference type="SMART" id="SM00343">
    <property type="entry name" value="ZnF_C2HC"/>
    <property type="match status" value="1"/>
</dbReference>
<feature type="domain" description="RRM" evidence="14">
    <location>
        <begin position="261"/>
        <end position="328"/>
    </location>
</feature>
<dbReference type="Pfam" id="PF00076">
    <property type="entry name" value="RRM_1"/>
    <property type="match status" value="1"/>
</dbReference>
<dbReference type="InterPro" id="IPR012677">
    <property type="entry name" value="Nucleotide-bd_a/b_plait_sf"/>
</dbReference>
<dbReference type="InterPro" id="IPR000504">
    <property type="entry name" value="RRM_dom"/>
</dbReference>
<evidence type="ECO:0000256" key="6">
    <source>
        <dbReference type="ARBA" id="ARBA00022833"/>
    </source>
</evidence>
<dbReference type="InterPro" id="IPR036875">
    <property type="entry name" value="Znf_CCHC_sf"/>
</dbReference>
<dbReference type="PROSITE" id="PS50158">
    <property type="entry name" value="ZF_CCHC"/>
    <property type="match status" value="1"/>
</dbReference>
<feature type="compositionally biased region" description="Gly residues" evidence="13">
    <location>
        <begin position="210"/>
        <end position="221"/>
    </location>
</feature>
<keyword evidence="4 12" id="KW-0479">Metal-binding</keyword>
<dbReference type="PANTHER" id="PTHR11208">
    <property type="entry name" value="RNA-BINDING PROTEIN RELATED"/>
    <property type="match status" value="1"/>
</dbReference>
<evidence type="ECO:0000313" key="16">
    <source>
        <dbReference type="EMBL" id="CAD9215087.1"/>
    </source>
</evidence>